<reference evidence="9" key="1">
    <citation type="submission" date="2022-10" db="EMBL/GenBank/DDBJ databases">
        <title>Tapping the CABI collections for fungal endophytes: first genome assemblies for Collariella, Neodidymelliopsis, Ascochyta clinopodiicola, Didymella pomorum, Didymosphaeria variabile, Neocosmospora piperis and Neocucurbitaria cava.</title>
        <authorList>
            <person name="Hill R."/>
        </authorList>
    </citation>
    <scope>NUCLEOTIDE SEQUENCE</scope>
    <source>
        <strain evidence="9">IMI 356815</strain>
    </source>
</reference>
<evidence type="ECO:0000256" key="7">
    <source>
        <dbReference type="SAM" id="Phobius"/>
    </source>
</evidence>
<keyword evidence="3 7" id="KW-1133">Transmembrane helix</keyword>
<comment type="subcellular location">
    <subcellularLocation>
        <location evidence="1">Membrane</location>
        <topology evidence="1">Multi-pass membrane protein</topology>
    </subcellularLocation>
</comment>
<evidence type="ECO:0000256" key="4">
    <source>
        <dbReference type="ARBA" id="ARBA00023136"/>
    </source>
</evidence>
<organism evidence="9 10">
    <name type="scientific">Didymosphaeria variabile</name>
    <dbReference type="NCBI Taxonomy" id="1932322"/>
    <lineage>
        <taxon>Eukaryota</taxon>
        <taxon>Fungi</taxon>
        <taxon>Dikarya</taxon>
        <taxon>Ascomycota</taxon>
        <taxon>Pezizomycotina</taxon>
        <taxon>Dothideomycetes</taxon>
        <taxon>Pleosporomycetidae</taxon>
        <taxon>Pleosporales</taxon>
        <taxon>Massarineae</taxon>
        <taxon>Didymosphaeriaceae</taxon>
        <taxon>Didymosphaeria</taxon>
    </lineage>
</organism>
<feature type="compositionally biased region" description="Low complexity" evidence="6">
    <location>
        <begin position="313"/>
        <end position="329"/>
    </location>
</feature>
<feature type="transmembrane region" description="Helical" evidence="7">
    <location>
        <begin position="115"/>
        <end position="134"/>
    </location>
</feature>
<dbReference type="PANTHER" id="PTHR33048:SF47">
    <property type="entry name" value="INTEGRAL MEMBRANE PROTEIN-RELATED"/>
    <property type="match status" value="1"/>
</dbReference>
<dbReference type="RefSeq" id="XP_056066502.1">
    <property type="nucleotide sequence ID" value="XM_056219375.1"/>
</dbReference>
<feature type="transmembrane region" description="Helical" evidence="7">
    <location>
        <begin position="26"/>
        <end position="51"/>
    </location>
</feature>
<evidence type="ECO:0000256" key="6">
    <source>
        <dbReference type="SAM" id="MobiDB-lite"/>
    </source>
</evidence>
<evidence type="ECO:0000259" key="8">
    <source>
        <dbReference type="Pfam" id="PF20684"/>
    </source>
</evidence>
<name>A0A9W9C7B8_9PLEO</name>
<protein>
    <recommendedName>
        <fullName evidence="8">Rhodopsin domain-containing protein</fullName>
    </recommendedName>
</protein>
<dbReference type="GeneID" id="80914164"/>
<keyword evidence="4 7" id="KW-0472">Membrane</keyword>
<evidence type="ECO:0000313" key="9">
    <source>
        <dbReference type="EMBL" id="KAJ4346702.1"/>
    </source>
</evidence>
<evidence type="ECO:0000256" key="3">
    <source>
        <dbReference type="ARBA" id="ARBA00022989"/>
    </source>
</evidence>
<keyword evidence="10" id="KW-1185">Reference proteome</keyword>
<keyword evidence="2 7" id="KW-0812">Transmembrane</keyword>
<dbReference type="GO" id="GO:0016020">
    <property type="term" value="C:membrane"/>
    <property type="evidence" value="ECO:0007669"/>
    <property type="project" value="UniProtKB-SubCell"/>
</dbReference>
<sequence length="456" mass="51191">MHLTLEPIDPTDFDPNLLVYVRKYSYGVNICYMLMYTSLWCVKLSFLLFFYRLGPRLIQGMKWHWWGVAIFTMLAYGATFATYPYMCSFGTYEQIMQPYCTAEQTLSFVNMKVNVVLDVVTDILIMTIPLNILWRSRIPLRQSLALAGVFSLVLITITFAIVRAALSTIGVTKQMDSPWVLIWSGAESNIAIVVASIGSFRMLFVQNRRVEGRQRDEVGARRRRMDKSTTMAQGASVEEMASVGGSTEWTGVGTVESTLPAPSNRPSLRHRRNASSRLNLQSENMGLSSFTGIRRASETYVNTRRNRVQAGRSSSSSLSSISSTTAQSTPDCAPSPVSEGKKVRFVHPVVTAVIKSKIYEMKVRFAEPLTSIPPRSKEERAVLCLPGTPYQKNSGPICDNAPGHYARMCMCFTESFPEFSEEGYTDPFTFKYNGRVYADDNKMFRGATVEEQEEGL</sequence>
<dbReference type="InterPro" id="IPR049326">
    <property type="entry name" value="Rhodopsin_dom_fungi"/>
</dbReference>
<proteinExistence type="inferred from homology"/>
<dbReference type="AlphaFoldDB" id="A0A9W9C7B8"/>
<dbReference type="Proteomes" id="UP001140513">
    <property type="component" value="Unassembled WGS sequence"/>
</dbReference>
<gene>
    <name evidence="9" type="ORF">N0V89_010634</name>
</gene>
<dbReference type="OrthoDB" id="444631at2759"/>
<feature type="transmembrane region" description="Helical" evidence="7">
    <location>
        <begin position="186"/>
        <end position="205"/>
    </location>
</feature>
<dbReference type="Pfam" id="PF20684">
    <property type="entry name" value="Fung_rhodopsin"/>
    <property type="match status" value="1"/>
</dbReference>
<feature type="compositionally biased region" description="Polar residues" evidence="6">
    <location>
        <begin position="244"/>
        <end position="266"/>
    </location>
</feature>
<dbReference type="EMBL" id="JAPEUX010000008">
    <property type="protein sequence ID" value="KAJ4346702.1"/>
    <property type="molecule type" value="Genomic_DNA"/>
</dbReference>
<evidence type="ECO:0000256" key="2">
    <source>
        <dbReference type="ARBA" id="ARBA00022692"/>
    </source>
</evidence>
<comment type="caution">
    <text evidence="9">The sequence shown here is derived from an EMBL/GenBank/DDBJ whole genome shotgun (WGS) entry which is preliminary data.</text>
</comment>
<feature type="transmembrane region" description="Helical" evidence="7">
    <location>
        <begin position="146"/>
        <end position="166"/>
    </location>
</feature>
<feature type="region of interest" description="Disordered" evidence="6">
    <location>
        <begin position="238"/>
        <end position="281"/>
    </location>
</feature>
<evidence type="ECO:0000256" key="1">
    <source>
        <dbReference type="ARBA" id="ARBA00004141"/>
    </source>
</evidence>
<evidence type="ECO:0000313" key="10">
    <source>
        <dbReference type="Proteomes" id="UP001140513"/>
    </source>
</evidence>
<accession>A0A9W9C7B8</accession>
<evidence type="ECO:0000256" key="5">
    <source>
        <dbReference type="ARBA" id="ARBA00038359"/>
    </source>
</evidence>
<comment type="similarity">
    <text evidence="5">Belongs to the SAT4 family.</text>
</comment>
<dbReference type="InterPro" id="IPR052337">
    <property type="entry name" value="SAT4-like"/>
</dbReference>
<feature type="domain" description="Rhodopsin" evidence="8">
    <location>
        <begin position="26"/>
        <end position="205"/>
    </location>
</feature>
<feature type="transmembrane region" description="Helical" evidence="7">
    <location>
        <begin position="63"/>
        <end position="86"/>
    </location>
</feature>
<dbReference type="PANTHER" id="PTHR33048">
    <property type="entry name" value="PTH11-LIKE INTEGRAL MEMBRANE PROTEIN (AFU_ORTHOLOGUE AFUA_5G11245)"/>
    <property type="match status" value="1"/>
</dbReference>
<feature type="region of interest" description="Disordered" evidence="6">
    <location>
        <begin position="301"/>
        <end position="338"/>
    </location>
</feature>